<dbReference type="EMBL" id="JAAALK010000288">
    <property type="protein sequence ID" value="KAG8051487.1"/>
    <property type="molecule type" value="Genomic_DNA"/>
</dbReference>
<evidence type="ECO:0000313" key="1">
    <source>
        <dbReference type="EMBL" id="KAG8051487.1"/>
    </source>
</evidence>
<evidence type="ECO:0000313" key="2">
    <source>
        <dbReference type="Proteomes" id="UP000729402"/>
    </source>
</evidence>
<keyword evidence="2" id="KW-1185">Reference proteome</keyword>
<protein>
    <submittedName>
        <fullName evidence="1">Uncharacterized protein</fullName>
    </submittedName>
</protein>
<proteinExistence type="predicted"/>
<sequence>MGYLWRVRLSSFLAGGASASAAGSFLLYKDHLLARAAIARQVTPRCTPTLPFFCSDFSRW</sequence>
<dbReference type="Proteomes" id="UP000729402">
    <property type="component" value="Unassembled WGS sequence"/>
</dbReference>
<comment type="caution">
    <text evidence="1">The sequence shown here is derived from an EMBL/GenBank/DDBJ whole genome shotgun (WGS) entry which is preliminary data.</text>
</comment>
<reference evidence="1" key="2">
    <citation type="submission" date="2021-02" db="EMBL/GenBank/DDBJ databases">
        <authorList>
            <person name="Kimball J.A."/>
            <person name="Haas M.W."/>
            <person name="Macchietto M."/>
            <person name="Kono T."/>
            <person name="Duquette J."/>
            <person name="Shao M."/>
        </authorList>
    </citation>
    <scope>NUCLEOTIDE SEQUENCE</scope>
    <source>
        <tissue evidence="1">Fresh leaf tissue</tissue>
    </source>
</reference>
<dbReference type="OrthoDB" id="682189at2759"/>
<dbReference type="PANTHER" id="PTHR34970:SF2">
    <property type="entry name" value="ABC TRANSPORTER A FAMILY PROTEIN"/>
    <property type="match status" value="1"/>
</dbReference>
<reference evidence="1" key="1">
    <citation type="journal article" date="2021" name="bioRxiv">
        <title>Whole Genome Assembly and Annotation of Northern Wild Rice, Zizania palustris L., Supports a Whole Genome Duplication in the Zizania Genus.</title>
        <authorList>
            <person name="Haas M."/>
            <person name="Kono T."/>
            <person name="Macchietto M."/>
            <person name="Millas R."/>
            <person name="McGilp L."/>
            <person name="Shao M."/>
            <person name="Duquette J."/>
            <person name="Hirsch C.N."/>
            <person name="Kimball J."/>
        </authorList>
    </citation>
    <scope>NUCLEOTIDE SEQUENCE</scope>
    <source>
        <tissue evidence="1">Fresh leaf tissue</tissue>
    </source>
</reference>
<name>A0A8J5RPK8_ZIZPA</name>
<dbReference type="AlphaFoldDB" id="A0A8J5RPK8"/>
<accession>A0A8J5RPK8</accession>
<organism evidence="1 2">
    <name type="scientific">Zizania palustris</name>
    <name type="common">Northern wild rice</name>
    <dbReference type="NCBI Taxonomy" id="103762"/>
    <lineage>
        <taxon>Eukaryota</taxon>
        <taxon>Viridiplantae</taxon>
        <taxon>Streptophyta</taxon>
        <taxon>Embryophyta</taxon>
        <taxon>Tracheophyta</taxon>
        <taxon>Spermatophyta</taxon>
        <taxon>Magnoliopsida</taxon>
        <taxon>Liliopsida</taxon>
        <taxon>Poales</taxon>
        <taxon>Poaceae</taxon>
        <taxon>BOP clade</taxon>
        <taxon>Oryzoideae</taxon>
        <taxon>Oryzeae</taxon>
        <taxon>Zizaniinae</taxon>
        <taxon>Zizania</taxon>
    </lineage>
</organism>
<gene>
    <name evidence="1" type="ORF">GUJ93_ZPchr0001g29440</name>
</gene>
<dbReference type="EMBL" id="JAAALK010000288">
    <property type="protein sequence ID" value="KAG8051486.1"/>
    <property type="molecule type" value="Genomic_DNA"/>
</dbReference>
<dbReference type="PANTHER" id="PTHR34970">
    <property type="entry name" value="ABC TRANSPORTER A FAMILY PROTEIN"/>
    <property type="match status" value="1"/>
</dbReference>